<keyword evidence="1" id="KW-1185">Reference proteome</keyword>
<dbReference type="Proteomes" id="UP000301870">
    <property type="component" value="Chromosome 16"/>
</dbReference>
<dbReference type="RefSeq" id="XP_022822049.1">
    <property type="nucleotide sequence ID" value="XM_022966281.1"/>
</dbReference>
<evidence type="ECO:0000313" key="1">
    <source>
        <dbReference type="Proteomes" id="UP000301870"/>
    </source>
</evidence>
<proteinExistence type="predicted"/>
<dbReference type="AlphaFoldDB" id="A0A9J7E592"/>
<dbReference type="GeneID" id="111353312"/>
<accession>A0A9J7E592</accession>
<name>A0A9J7E592_SPOLT</name>
<sequence>MECCYQPNCEEYAVTPMLVAPAPPCAPKYCDEEPACMPCLPRCQKPVYYCCTKEPPPKRDYYCCTKVAPKRDCCPLPPQTVCCPVSPQTVCCRPRSTPPRHDSCGHGGHGGHGGHPPPQPQQQACNSCCAQPPPNKPVKTKYIIPCYRYEDGRIVRRLPVSAFKRNGMQDQEHSRTLGTANFLVRCPRDVSIVCDVRTNPVMVADPAKVPSCSKSPLGCVYLKKSPIEVSLEDIIDE</sequence>
<reference evidence="2" key="1">
    <citation type="submission" date="2025-08" db="UniProtKB">
        <authorList>
            <consortium name="RefSeq"/>
        </authorList>
    </citation>
    <scope>IDENTIFICATION</scope>
    <source>
        <strain evidence="2">Ishihara</strain>
        <tissue evidence="2">Whole body</tissue>
    </source>
</reference>
<gene>
    <name evidence="2" type="primary">LOC111353312</name>
</gene>
<organism evidence="1 2">
    <name type="scientific">Spodoptera litura</name>
    <name type="common">Asian cotton leafworm</name>
    <dbReference type="NCBI Taxonomy" id="69820"/>
    <lineage>
        <taxon>Eukaryota</taxon>
        <taxon>Metazoa</taxon>
        <taxon>Ecdysozoa</taxon>
        <taxon>Arthropoda</taxon>
        <taxon>Hexapoda</taxon>
        <taxon>Insecta</taxon>
        <taxon>Pterygota</taxon>
        <taxon>Neoptera</taxon>
        <taxon>Endopterygota</taxon>
        <taxon>Lepidoptera</taxon>
        <taxon>Glossata</taxon>
        <taxon>Ditrysia</taxon>
        <taxon>Noctuoidea</taxon>
        <taxon>Noctuidae</taxon>
        <taxon>Amphipyrinae</taxon>
        <taxon>Spodoptera</taxon>
    </lineage>
</organism>
<evidence type="ECO:0000313" key="2">
    <source>
        <dbReference type="RefSeq" id="XP_022822049.1"/>
    </source>
</evidence>
<protein>
    <submittedName>
        <fullName evidence="2">Uncharacterized protein LOC111353312 isoform X2</fullName>
    </submittedName>
</protein>